<organism evidence="2 3">
    <name type="scientific">Zophobas morio</name>
    <dbReference type="NCBI Taxonomy" id="2755281"/>
    <lineage>
        <taxon>Eukaryota</taxon>
        <taxon>Metazoa</taxon>
        <taxon>Ecdysozoa</taxon>
        <taxon>Arthropoda</taxon>
        <taxon>Hexapoda</taxon>
        <taxon>Insecta</taxon>
        <taxon>Pterygota</taxon>
        <taxon>Neoptera</taxon>
        <taxon>Endopterygota</taxon>
        <taxon>Coleoptera</taxon>
        <taxon>Polyphaga</taxon>
        <taxon>Cucujiformia</taxon>
        <taxon>Tenebrionidae</taxon>
        <taxon>Zophobas</taxon>
    </lineage>
</organism>
<dbReference type="EMBL" id="JALNTZ010000008">
    <property type="protein sequence ID" value="KAJ3643630.1"/>
    <property type="molecule type" value="Genomic_DNA"/>
</dbReference>
<dbReference type="Proteomes" id="UP001168821">
    <property type="component" value="Unassembled WGS sequence"/>
</dbReference>
<comment type="caution">
    <text evidence="2">The sequence shown here is derived from an EMBL/GenBank/DDBJ whole genome shotgun (WGS) entry which is preliminary data.</text>
</comment>
<dbReference type="AlphaFoldDB" id="A0AA38HTG1"/>
<evidence type="ECO:0000313" key="2">
    <source>
        <dbReference type="EMBL" id="KAJ3643630.1"/>
    </source>
</evidence>
<protein>
    <submittedName>
        <fullName evidence="2">Uncharacterized protein</fullName>
    </submittedName>
</protein>
<name>A0AA38HTG1_9CUCU</name>
<feature type="coiled-coil region" evidence="1">
    <location>
        <begin position="26"/>
        <end position="88"/>
    </location>
</feature>
<reference evidence="2" key="1">
    <citation type="journal article" date="2023" name="G3 (Bethesda)">
        <title>Whole genome assemblies of Zophobas morio and Tenebrio molitor.</title>
        <authorList>
            <person name="Kaur S."/>
            <person name="Stinson S.A."/>
            <person name="diCenzo G.C."/>
        </authorList>
    </citation>
    <scope>NUCLEOTIDE SEQUENCE</scope>
    <source>
        <strain evidence="2">QUZm001</strain>
    </source>
</reference>
<gene>
    <name evidence="2" type="ORF">Zmor_026330</name>
</gene>
<keyword evidence="3" id="KW-1185">Reference proteome</keyword>
<sequence>MDDEADIRALQTDLLTLRQHFREYTNRKSKRQYKEKLERLDSLEYQFDDLTLPDFSVDDIKDFSQSEVEELKKKLKKHIKLLQILTQKANCPISRIIDNI</sequence>
<proteinExistence type="predicted"/>
<evidence type="ECO:0000313" key="3">
    <source>
        <dbReference type="Proteomes" id="UP001168821"/>
    </source>
</evidence>
<keyword evidence="1" id="KW-0175">Coiled coil</keyword>
<accession>A0AA38HTG1</accession>
<evidence type="ECO:0000256" key="1">
    <source>
        <dbReference type="SAM" id="Coils"/>
    </source>
</evidence>